<organism evidence="1 2">
    <name type="scientific">Spirosoma sordidisoli</name>
    <dbReference type="NCBI Taxonomy" id="2502893"/>
    <lineage>
        <taxon>Bacteria</taxon>
        <taxon>Pseudomonadati</taxon>
        <taxon>Bacteroidota</taxon>
        <taxon>Cytophagia</taxon>
        <taxon>Cytophagales</taxon>
        <taxon>Cytophagaceae</taxon>
        <taxon>Spirosoma</taxon>
    </lineage>
</organism>
<dbReference type="EMBL" id="SBLB01000003">
    <property type="protein sequence ID" value="RYC69673.1"/>
    <property type="molecule type" value="Genomic_DNA"/>
</dbReference>
<reference evidence="1 2" key="1">
    <citation type="submission" date="2019-01" db="EMBL/GenBank/DDBJ databases">
        <title>Spirosoma flava sp. nov., a propanil-degrading bacterium isolated from herbicide-contaminated soil.</title>
        <authorList>
            <person name="Zhang L."/>
            <person name="Jiang J.-D."/>
        </authorList>
    </citation>
    <scope>NUCLEOTIDE SEQUENCE [LARGE SCALE GENOMIC DNA]</scope>
    <source>
        <strain evidence="1 2">TY50</strain>
    </source>
</reference>
<dbReference type="RefSeq" id="WP_129601938.1">
    <property type="nucleotide sequence ID" value="NZ_SBLB01000003.1"/>
</dbReference>
<gene>
    <name evidence="1" type="ORF">EQG79_13815</name>
</gene>
<evidence type="ECO:0000313" key="1">
    <source>
        <dbReference type="EMBL" id="RYC69673.1"/>
    </source>
</evidence>
<name>A0A4Q2UJK5_9BACT</name>
<protein>
    <submittedName>
        <fullName evidence="1">Uncharacterized protein</fullName>
    </submittedName>
</protein>
<sequence length="204" mass="23083">MRQLLATLSYGSPSAWPAPAYALATALWQQTETLYGDLHMADDPLLTAIVDFADTPRYMDASMTAIDCMNALIHLTHPDGICCLLLMGDAGKVNTCDQLGFTIHFIDCQQKAYRVWMERTRRLCAMIQVAQHNYTAAVSNWLDQDDAPLHGDLLRCSLQMQRLLSLGSRWLDDEQIDADYYVAYLQRLTQQYGEPRSIGDLIEM</sequence>
<evidence type="ECO:0000313" key="2">
    <source>
        <dbReference type="Proteomes" id="UP000290407"/>
    </source>
</evidence>
<dbReference type="Proteomes" id="UP000290407">
    <property type="component" value="Unassembled WGS sequence"/>
</dbReference>
<proteinExistence type="predicted"/>
<comment type="caution">
    <text evidence="1">The sequence shown here is derived from an EMBL/GenBank/DDBJ whole genome shotgun (WGS) entry which is preliminary data.</text>
</comment>
<accession>A0A4Q2UJK5</accession>
<dbReference type="AlphaFoldDB" id="A0A4Q2UJK5"/>
<keyword evidence="2" id="KW-1185">Reference proteome</keyword>